<evidence type="ECO:0008006" key="4">
    <source>
        <dbReference type="Google" id="ProtNLM"/>
    </source>
</evidence>
<dbReference type="AlphaFoldDB" id="A0A9P5VNL2"/>
<feature type="compositionally biased region" description="Low complexity" evidence="1">
    <location>
        <begin position="263"/>
        <end position="275"/>
    </location>
</feature>
<feature type="compositionally biased region" description="Basic residues" evidence="1">
    <location>
        <begin position="411"/>
        <end position="420"/>
    </location>
</feature>
<gene>
    <name evidence="2" type="ORF">BG006_001897</name>
</gene>
<dbReference type="SUPFAM" id="SSF57701">
    <property type="entry name" value="Zn2/Cys6 DNA-binding domain"/>
    <property type="match status" value="1"/>
</dbReference>
<feature type="compositionally biased region" description="Polar residues" evidence="1">
    <location>
        <begin position="294"/>
        <end position="313"/>
    </location>
</feature>
<feature type="compositionally biased region" description="Low complexity" evidence="1">
    <location>
        <begin position="221"/>
        <end position="237"/>
    </location>
</feature>
<evidence type="ECO:0000313" key="3">
    <source>
        <dbReference type="Proteomes" id="UP000696485"/>
    </source>
</evidence>
<evidence type="ECO:0000313" key="2">
    <source>
        <dbReference type="EMBL" id="KAF9334586.1"/>
    </source>
</evidence>
<evidence type="ECO:0000256" key="1">
    <source>
        <dbReference type="SAM" id="MobiDB-lite"/>
    </source>
</evidence>
<dbReference type="GO" id="GO:0008270">
    <property type="term" value="F:zinc ion binding"/>
    <property type="evidence" value="ECO:0007669"/>
    <property type="project" value="InterPro"/>
</dbReference>
<name>A0A9P5VNL2_9FUNG</name>
<feature type="region of interest" description="Disordered" evidence="1">
    <location>
        <begin position="209"/>
        <end position="313"/>
    </location>
</feature>
<feature type="compositionally biased region" description="Polar residues" evidence="1">
    <location>
        <begin position="389"/>
        <end position="405"/>
    </location>
</feature>
<proteinExistence type="predicted"/>
<feature type="compositionally biased region" description="Polar residues" evidence="1">
    <location>
        <begin position="434"/>
        <end position="449"/>
    </location>
</feature>
<dbReference type="EMBL" id="JAAAUY010000140">
    <property type="protein sequence ID" value="KAF9334586.1"/>
    <property type="molecule type" value="Genomic_DNA"/>
</dbReference>
<feature type="region of interest" description="Disordered" evidence="1">
    <location>
        <begin position="145"/>
        <end position="196"/>
    </location>
</feature>
<reference evidence="2" key="1">
    <citation type="journal article" date="2020" name="Fungal Divers.">
        <title>Resolving the Mortierellaceae phylogeny through synthesis of multi-gene phylogenetics and phylogenomics.</title>
        <authorList>
            <person name="Vandepol N."/>
            <person name="Liber J."/>
            <person name="Desiro A."/>
            <person name="Na H."/>
            <person name="Kennedy M."/>
            <person name="Barry K."/>
            <person name="Grigoriev I.V."/>
            <person name="Miller A.N."/>
            <person name="O'Donnell K."/>
            <person name="Stajich J.E."/>
            <person name="Bonito G."/>
        </authorList>
    </citation>
    <scope>NUCLEOTIDE SEQUENCE</scope>
    <source>
        <strain evidence="2">NVP1</strain>
    </source>
</reference>
<accession>A0A9P5VNL2</accession>
<dbReference type="InterPro" id="IPR036864">
    <property type="entry name" value="Zn2-C6_fun-type_DNA-bd_sf"/>
</dbReference>
<organism evidence="2 3">
    <name type="scientific">Podila minutissima</name>
    <dbReference type="NCBI Taxonomy" id="64525"/>
    <lineage>
        <taxon>Eukaryota</taxon>
        <taxon>Fungi</taxon>
        <taxon>Fungi incertae sedis</taxon>
        <taxon>Mucoromycota</taxon>
        <taxon>Mortierellomycotina</taxon>
        <taxon>Mortierellomycetes</taxon>
        <taxon>Mortierellales</taxon>
        <taxon>Mortierellaceae</taxon>
        <taxon>Podila</taxon>
    </lineage>
</organism>
<feature type="region of interest" description="Disordered" evidence="1">
    <location>
        <begin position="347"/>
        <end position="463"/>
    </location>
</feature>
<dbReference type="Proteomes" id="UP000696485">
    <property type="component" value="Unassembled WGS sequence"/>
</dbReference>
<dbReference type="GO" id="GO:0000981">
    <property type="term" value="F:DNA-binding transcription factor activity, RNA polymerase II-specific"/>
    <property type="evidence" value="ECO:0007669"/>
    <property type="project" value="InterPro"/>
</dbReference>
<protein>
    <recommendedName>
        <fullName evidence="4">Zn(2)-C6 fungal-type domain-containing protein</fullName>
    </recommendedName>
</protein>
<comment type="caution">
    <text evidence="2">The sequence shown here is derived from an EMBL/GenBank/DDBJ whole genome shotgun (WGS) entry which is preliminary data.</text>
</comment>
<sequence>MQRFEFQADASVSLASSAAINRKSCDHCFLNRKTCDKVRGANAILNSGEKCKRCGKDGRPCTFTPTVHLYHIADCVGRHYCRAKVIQAMGGRKKEFKFKAFEIPIVCDMESEADRALYDYIQKQPNLLVYNHRMKSFLAHDILGMPMDDDDHESSPADQDVPDDPTESESPSHGSKRSFETEDAPGNKSTSPTQGPAKFRIMSLIDAHQNDPVPQQPAPTPQQLQQQQLQQQQLQATHQKRQSNDFGRKGHSPRVQPVDISRRLSTLQSPSTLSPADAMTSHQRRLSETLAGPTLSSIGSMNNPYGPMYQTQSMNPNTYLYQQQHQQQQQTSQYSQGLSIQTNIASYRSTNSAPPSPLVPSPTHHSPHPPSPLELSLNVNTDFGPMVNGSHQNLPSLFDTSLTMSQQHQQQRQHRHHQHQQHQQQGSEPERVSVGTSTSPMLGTMTDSDMNGLGMNNAVAPPPPPPLVITTTNEDGNEVGFYYAVPSVNLNPAYSDADLFQDFTMMDALGEDFVWIENLFDDPTPEEAAANMAAMSVAAAAGQSVDALSTVGSDSSASLAPLSSAKTNAMLNPTEDVAMTLSSSTAATTTATNGDGTEVIGMPWMDGC</sequence>
<keyword evidence="3" id="KW-1185">Reference proteome</keyword>